<feature type="region of interest" description="Disordered" evidence="1">
    <location>
        <begin position="1"/>
        <end position="214"/>
    </location>
</feature>
<dbReference type="InParanoid" id="A0A0H2S313"/>
<evidence type="ECO:0000313" key="2">
    <source>
        <dbReference type="EMBL" id="KLO18322.1"/>
    </source>
</evidence>
<protein>
    <submittedName>
        <fullName evidence="2">Uncharacterized protein</fullName>
    </submittedName>
</protein>
<keyword evidence="3" id="KW-1185">Reference proteome</keyword>
<gene>
    <name evidence="2" type="ORF">SCHPADRAFT_130989</name>
</gene>
<feature type="compositionally biased region" description="Low complexity" evidence="1">
    <location>
        <begin position="7"/>
        <end position="16"/>
    </location>
</feature>
<feature type="compositionally biased region" description="Low complexity" evidence="1">
    <location>
        <begin position="159"/>
        <end position="172"/>
    </location>
</feature>
<feature type="compositionally biased region" description="Low complexity" evidence="1">
    <location>
        <begin position="134"/>
        <end position="147"/>
    </location>
</feature>
<feature type="compositionally biased region" description="Polar residues" evidence="1">
    <location>
        <begin position="26"/>
        <end position="44"/>
    </location>
</feature>
<sequence>MQESSRRYSPYQSPPQANALPPTPRSIHTNDWYNQNATYRTRTSPVDHPRRSTIPAPTSPDVPVRPNYPRRASEATYRPSYSELAQEGGLIPQSHPVNFVKPGPSSPAIPFHRPPHAQYQHHALSPSQSTITLSSQSPCPSESSSDQFSERPTQRRRTTPSSVSSFERSISFEPDDGVDARRPRSSRSRHVKESPVPKAATMTKGRPKSSSINDLPYQSSFSTFMVNPSPATYEPVGATYMSTVNFQSDSDFQAFDHGPTDLPPRQYLGGPDAHSPWKPRKNLGTIPGSALDYLPILEDRINRLERAVQGYLGYRGQLAIKNATVQGLDDEMDEDVDAVATPDEE</sequence>
<accession>A0A0H2S313</accession>
<proteinExistence type="predicted"/>
<evidence type="ECO:0000313" key="3">
    <source>
        <dbReference type="Proteomes" id="UP000053477"/>
    </source>
</evidence>
<dbReference type="OrthoDB" id="3268316at2759"/>
<dbReference type="Proteomes" id="UP000053477">
    <property type="component" value="Unassembled WGS sequence"/>
</dbReference>
<dbReference type="AlphaFoldDB" id="A0A0H2S313"/>
<organism evidence="2 3">
    <name type="scientific">Schizopora paradoxa</name>
    <dbReference type="NCBI Taxonomy" id="27342"/>
    <lineage>
        <taxon>Eukaryota</taxon>
        <taxon>Fungi</taxon>
        <taxon>Dikarya</taxon>
        <taxon>Basidiomycota</taxon>
        <taxon>Agaricomycotina</taxon>
        <taxon>Agaricomycetes</taxon>
        <taxon>Hymenochaetales</taxon>
        <taxon>Schizoporaceae</taxon>
        <taxon>Schizopora</taxon>
    </lineage>
</organism>
<evidence type="ECO:0000256" key="1">
    <source>
        <dbReference type="SAM" id="MobiDB-lite"/>
    </source>
</evidence>
<dbReference type="EMBL" id="KQ085896">
    <property type="protein sequence ID" value="KLO18322.1"/>
    <property type="molecule type" value="Genomic_DNA"/>
</dbReference>
<name>A0A0H2S313_9AGAM</name>
<reference evidence="2 3" key="1">
    <citation type="submission" date="2015-04" db="EMBL/GenBank/DDBJ databases">
        <title>Complete genome sequence of Schizopora paradoxa KUC8140, a cosmopolitan wood degrader in East Asia.</title>
        <authorList>
            <consortium name="DOE Joint Genome Institute"/>
            <person name="Min B."/>
            <person name="Park H."/>
            <person name="Jang Y."/>
            <person name="Kim J.-J."/>
            <person name="Kim K.H."/>
            <person name="Pangilinan J."/>
            <person name="Lipzen A."/>
            <person name="Riley R."/>
            <person name="Grigoriev I.V."/>
            <person name="Spatafora J.W."/>
            <person name="Choi I.-G."/>
        </authorList>
    </citation>
    <scope>NUCLEOTIDE SEQUENCE [LARGE SCALE GENOMIC DNA]</scope>
    <source>
        <strain evidence="2 3">KUC8140</strain>
    </source>
</reference>